<evidence type="ECO:0000259" key="12">
    <source>
        <dbReference type="Pfam" id="PF02879"/>
    </source>
</evidence>
<keyword evidence="5 9" id="KW-0413">Isomerase</keyword>
<dbReference type="CDD" id="cd05802">
    <property type="entry name" value="GlmM"/>
    <property type="match status" value="1"/>
</dbReference>
<dbReference type="Gene3D" id="3.30.310.50">
    <property type="entry name" value="Alpha-D-phosphohexomutase, C-terminal domain"/>
    <property type="match status" value="1"/>
</dbReference>
<dbReference type="Pfam" id="PF02878">
    <property type="entry name" value="PGM_PMM_I"/>
    <property type="match status" value="1"/>
</dbReference>
<comment type="PTM">
    <text evidence="9">Activated by phosphorylation.</text>
</comment>
<evidence type="ECO:0000259" key="10">
    <source>
        <dbReference type="Pfam" id="PF00408"/>
    </source>
</evidence>
<dbReference type="InterPro" id="IPR016055">
    <property type="entry name" value="A-D-PHexomutase_a/b/a-I/II/III"/>
</dbReference>
<organism evidence="14 15">
    <name type="scientific">Streptomyces ferrugineus</name>
    <dbReference type="NCBI Taxonomy" id="1413221"/>
    <lineage>
        <taxon>Bacteria</taxon>
        <taxon>Bacillati</taxon>
        <taxon>Actinomycetota</taxon>
        <taxon>Actinomycetes</taxon>
        <taxon>Kitasatosporales</taxon>
        <taxon>Streptomycetaceae</taxon>
        <taxon>Streptomyces</taxon>
    </lineage>
</organism>
<dbReference type="FunFam" id="3.40.120.10:FF:000001">
    <property type="entry name" value="Phosphoglucosamine mutase"/>
    <property type="match status" value="1"/>
</dbReference>
<proteinExistence type="inferred from homology"/>
<keyword evidence="2 9" id="KW-0597">Phosphoprotein</keyword>
<evidence type="ECO:0000256" key="3">
    <source>
        <dbReference type="ARBA" id="ARBA00022723"/>
    </source>
</evidence>
<evidence type="ECO:0000256" key="5">
    <source>
        <dbReference type="ARBA" id="ARBA00023235"/>
    </source>
</evidence>
<evidence type="ECO:0000256" key="4">
    <source>
        <dbReference type="ARBA" id="ARBA00022842"/>
    </source>
</evidence>
<comment type="catalytic activity">
    <reaction evidence="6 9">
        <text>alpha-D-glucosamine 1-phosphate = D-glucosamine 6-phosphate</text>
        <dbReference type="Rhea" id="RHEA:23424"/>
        <dbReference type="ChEBI" id="CHEBI:58516"/>
        <dbReference type="ChEBI" id="CHEBI:58725"/>
        <dbReference type="EC" id="5.4.2.10"/>
    </reaction>
</comment>
<feature type="binding site" evidence="9">
    <location>
        <position position="246"/>
    </location>
    <ligand>
        <name>Mg(2+)</name>
        <dbReference type="ChEBI" id="CHEBI:18420"/>
    </ligand>
</feature>
<dbReference type="Proteomes" id="UP000594205">
    <property type="component" value="Chromosome"/>
</dbReference>
<dbReference type="InterPro" id="IPR005845">
    <property type="entry name" value="A-D-PHexomutase_a/b/a-II"/>
</dbReference>
<dbReference type="SUPFAM" id="SSF53738">
    <property type="entry name" value="Phosphoglucomutase, first 3 domains"/>
    <property type="match status" value="3"/>
</dbReference>
<feature type="binding site" evidence="9">
    <location>
        <position position="248"/>
    </location>
    <ligand>
        <name>Mg(2+)</name>
        <dbReference type="ChEBI" id="CHEBI:18420"/>
    </ligand>
</feature>
<dbReference type="GO" id="GO:0009252">
    <property type="term" value="P:peptidoglycan biosynthetic process"/>
    <property type="evidence" value="ECO:0007669"/>
    <property type="project" value="TreeGrafter"/>
</dbReference>
<dbReference type="GO" id="GO:0005975">
    <property type="term" value="P:carbohydrate metabolic process"/>
    <property type="evidence" value="ECO:0007669"/>
    <property type="project" value="InterPro"/>
</dbReference>
<dbReference type="HAMAP" id="MF_01554_B">
    <property type="entry name" value="GlmM_B"/>
    <property type="match status" value="1"/>
</dbReference>
<dbReference type="Gene3D" id="3.40.120.10">
    <property type="entry name" value="Alpha-D-Glucose-1,6-Bisphosphate, subunit A, domain 3"/>
    <property type="match status" value="3"/>
</dbReference>
<evidence type="ECO:0000313" key="15">
    <source>
        <dbReference type="Proteomes" id="UP000594205"/>
    </source>
</evidence>
<evidence type="ECO:0000256" key="9">
    <source>
        <dbReference type="HAMAP-Rule" id="MF_01554"/>
    </source>
</evidence>
<dbReference type="InterPro" id="IPR050060">
    <property type="entry name" value="Phosphoglucosamine_mutase"/>
</dbReference>
<feature type="modified residue" description="Phosphoserine" evidence="9">
    <location>
        <position position="104"/>
    </location>
</feature>
<keyword evidence="4 9" id="KW-0460">Magnesium</keyword>
<dbReference type="InterPro" id="IPR005843">
    <property type="entry name" value="A-D-PHexomutase_C"/>
</dbReference>
<dbReference type="Pfam" id="PF02879">
    <property type="entry name" value="PGM_PMM_II"/>
    <property type="match status" value="1"/>
</dbReference>
<feature type="domain" description="Alpha-D-phosphohexomutase alpha/beta/alpha" evidence="13">
    <location>
        <begin position="263"/>
        <end position="374"/>
    </location>
</feature>
<feature type="binding site" description="via phosphate group" evidence="9">
    <location>
        <position position="104"/>
    </location>
    <ligand>
        <name>Mg(2+)</name>
        <dbReference type="ChEBI" id="CHEBI:18420"/>
    </ligand>
</feature>
<reference evidence="14 15" key="1">
    <citation type="submission" date="2020-10" db="EMBL/GenBank/DDBJ databases">
        <title>Streptomyces ferrugineus complate genome analysis.</title>
        <authorList>
            <person name="Anwar N."/>
        </authorList>
    </citation>
    <scope>NUCLEOTIDE SEQUENCE [LARGE SCALE GENOMIC DNA]</scope>
    <source>
        <strain evidence="14 15">CCTCC AA2014009</strain>
    </source>
</reference>
<dbReference type="GO" id="GO:0000287">
    <property type="term" value="F:magnesium ion binding"/>
    <property type="evidence" value="ECO:0007669"/>
    <property type="project" value="UniProtKB-UniRule"/>
</dbReference>
<dbReference type="SUPFAM" id="SSF55957">
    <property type="entry name" value="Phosphoglucomutase, C-terminal domain"/>
    <property type="match status" value="1"/>
</dbReference>
<dbReference type="AlphaFoldDB" id="A0A7M2SIR7"/>
<evidence type="ECO:0000259" key="13">
    <source>
        <dbReference type="Pfam" id="PF02880"/>
    </source>
</evidence>
<dbReference type="PANTHER" id="PTHR42946">
    <property type="entry name" value="PHOSPHOHEXOSE MUTASE"/>
    <property type="match status" value="1"/>
</dbReference>
<dbReference type="PANTHER" id="PTHR42946:SF1">
    <property type="entry name" value="PHOSPHOGLUCOMUTASE (ALPHA-D-GLUCOSE-1,6-BISPHOSPHATE-DEPENDENT)"/>
    <property type="match status" value="1"/>
</dbReference>
<dbReference type="GO" id="GO:0008966">
    <property type="term" value="F:phosphoglucosamine mutase activity"/>
    <property type="evidence" value="ECO:0007669"/>
    <property type="project" value="UniProtKB-UniRule"/>
</dbReference>
<dbReference type="NCBIfam" id="TIGR01455">
    <property type="entry name" value="glmM"/>
    <property type="match status" value="1"/>
</dbReference>
<dbReference type="Pfam" id="PF02880">
    <property type="entry name" value="PGM_PMM_III"/>
    <property type="match status" value="1"/>
</dbReference>
<dbReference type="InterPro" id="IPR036900">
    <property type="entry name" value="A-D-PHexomutase_C_sf"/>
</dbReference>
<comment type="function">
    <text evidence="9">Catalyzes the conversion of glucosamine-6-phosphate to glucosamine-1-phosphate.</text>
</comment>
<feature type="domain" description="Alpha-D-phosphohexomutase alpha/beta/alpha" evidence="12">
    <location>
        <begin position="163"/>
        <end position="259"/>
    </location>
</feature>
<dbReference type="EC" id="5.4.2.10" evidence="7 9"/>
<dbReference type="InterPro" id="IPR005841">
    <property type="entry name" value="Alpha-D-phosphohexomutase_SF"/>
</dbReference>
<name>A0A7M2SIR7_9ACTN</name>
<dbReference type="InterPro" id="IPR005844">
    <property type="entry name" value="A-D-PHexomutase_a/b/a-I"/>
</dbReference>
<dbReference type="KEGG" id="sfeu:IM697_40510"/>
<feature type="domain" description="Alpha-D-phosphohexomutase C-terminal" evidence="10">
    <location>
        <begin position="379"/>
        <end position="445"/>
    </location>
</feature>
<evidence type="ECO:0000256" key="8">
    <source>
        <dbReference type="ARBA" id="ARBA00068193"/>
    </source>
</evidence>
<feature type="active site" description="Phosphoserine intermediate" evidence="9">
    <location>
        <position position="104"/>
    </location>
</feature>
<evidence type="ECO:0000256" key="6">
    <source>
        <dbReference type="ARBA" id="ARBA00050364"/>
    </source>
</evidence>
<keyword evidence="3 9" id="KW-0479">Metal-binding</keyword>
<dbReference type="InterPro" id="IPR005846">
    <property type="entry name" value="A-D-PHexomutase_a/b/a-III"/>
</dbReference>
<dbReference type="PRINTS" id="PR00509">
    <property type="entry name" value="PGMPMM"/>
</dbReference>
<evidence type="ECO:0000259" key="11">
    <source>
        <dbReference type="Pfam" id="PF02878"/>
    </source>
</evidence>
<dbReference type="GO" id="GO:0006048">
    <property type="term" value="P:UDP-N-acetylglucosamine biosynthetic process"/>
    <property type="evidence" value="ECO:0007669"/>
    <property type="project" value="TreeGrafter"/>
</dbReference>
<evidence type="ECO:0000313" key="14">
    <source>
        <dbReference type="EMBL" id="QOV36227.1"/>
    </source>
</evidence>
<dbReference type="Pfam" id="PF00408">
    <property type="entry name" value="PGM_PMM_IV"/>
    <property type="match status" value="1"/>
</dbReference>
<comment type="similarity">
    <text evidence="1 9">Belongs to the phosphohexose mutase family.</text>
</comment>
<dbReference type="FunFam" id="3.40.120.10:FF:000002">
    <property type="entry name" value="Phosphoglucosamine mutase"/>
    <property type="match status" value="1"/>
</dbReference>
<dbReference type="GO" id="GO:0004615">
    <property type="term" value="F:phosphomannomutase activity"/>
    <property type="evidence" value="ECO:0007669"/>
    <property type="project" value="TreeGrafter"/>
</dbReference>
<evidence type="ECO:0000256" key="1">
    <source>
        <dbReference type="ARBA" id="ARBA00010231"/>
    </source>
</evidence>
<protein>
    <recommendedName>
        <fullName evidence="8 9">Phosphoglucosamine mutase</fullName>
        <ecNumber evidence="7 9">5.4.2.10</ecNumber>
    </recommendedName>
</protein>
<evidence type="ECO:0000256" key="2">
    <source>
        <dbReference type="ARBA" id="ARBA00022553"/>
    </source>
</evidence>
<feature type="domain" description="Alpha-D-phosphohexomutase alpha/beta/alpha" evidence="11">
    <location>
        <begin position="3"/>
        <end position="138"/>
    </location>
</feature>
<gene>
    <name evidence="9" type="primary">glmM</name>
    <name evidence="14" type="ORF">IM697_40510</name>
</gene>
<feature type="binding site" evidence="9">
    <location>
        <position position="250"/>
    </location>
    <ligand>
        <name>Mg(2+)</name>
        <dbReference type="ChEBI" id="CHEBI:18420"/>
    </ligand>
</feature>
<dbReference type="EMBL" id="CP063373">
    <property type="protein sequence ID" value="QOV36227.1"/>
    <property type="molecule type" value="Genomic_DNA"/>
</dbReference>
<sequence length="452" mass="47133">MGRLFGTDGVRGVANADLTAEMALGLSVAAAHVLAEAGTFEGHRPTAVVGRDPRASGEFLEAAVVAGLASAGVDVLRVGVLPTPAVAHLTGSLGADLGVMLSASHNAMPDNGIKFFARGGHKLADELEDRIEAVYEAHRHGEPWERPTGSGVGRVRSYDEGFDEYVGHLVGVLPNRLDGLKVVLDEAHGAAAGVSPEAFTRAGAEIVTIGAEPDGLNINDGCGSTHLDKLKAAVLEHRADFGVAHDGDADRCLAVDHTGEEVDGDQILAVLALAMRERSALRADTVVATVMSNLGFKLALEREGLKLVQTAVGDRYVLEEMKEHGYALGGEQSGHVIILDHATTGDGTLTGLLLAARVAETGRTLRELASVMERLPQVLINVPDVDRSRVASSAELAAAVAEAERELGETGRVLLRPSGTEPLVRVMVEAADIDQARSVAGRLADSVKSALG</sequence>
<accession>A0A7M2SIR7</accession>
<keyword evidence="15" id="KW-1185">Reference proteome</keyword>
<dbReference type="GO" id="GO:0005829">
    <property type="term" value="C:cytosol"/>
    <property type="evidence" value="ECO:0007669"/>
    <property type="project" value="TreeGrafter"/>
</dbReference>
<dbReference type="FunFam" id="3.30.310.50:FF:000001">
    <property type="entry name" value="Phosphoglucosamine mutase"/>
    <property type="match status" value="1"/>
</dbReference>
<comment type="cofactor">
    <cofactor evidence="9">
        <name>Mg(2+)</name>
        <dbReference type="ChEBI" id="CHEBI:18420"/>
    </cofactor>
    <text evidence="9">Binds 1 Mg(2+) ion per subunit.</text>
</comment>
<evidence type="ECO:0000256" key="7">
    <source>
        <dbReference type="ARBA" id="ARBA00066330"/>
    </source>
</evidence>
<dbReference type="InterPro" id="IPR006352">
    <property type="entry name" value="GlmM_bact"/>
</dbReference>
<dbReference type="RefSeq" id="WP_194041955.1">
    <property type="nucleotide sequence ID" value="NZ_CP063373.1"/>
</dbReference>